<dbReference type="InterPro" id="IPR017853">
    <property type="entry name" value="GH"/>
</dbReference>
<dbReference type="PANTHER" id="PTHR31776:SF26">
    <property type="entry name" value="SECRETED ARABINOSIDASE"/>
    <property type="match status" value="1"/>
</dbReference>
<dbReference type="Gene3D" id="3.20.20.80">
    <property type="entry name" value="Glycosidases"/>
    <property type="match status" value="1"/>
</dbReference>
<dbReference type="InterPro" id="IPR003305">
    <property type="entry name" value="CenC_carb-bd"/>
</dbReference>
<dbReference type="EMBL" id="WRXO01000003">
    <property type="protein sequence ID" value="MVT41651.1"/>
    <property type="molecule type" value="Genomic_DNA"/>
</dbReference>
<dbReference type="Gene3D" id="2.60.40.1180">
    <property type="entry name" value="Golgi alpha-mannosidase II"/>
    <property type="match status" value="1"/>
</dbReference>
<dbReference type="AlphaFoldDB" id="A0A6N8JAS9"/>
<gene>
    <name evidence="7" type="ORF">GO495_13760</name>
</gene>
<proteinExistence type="inferred from homology"/>
<evidence type="ECO:0000256" key="3">
    <source>
        <dbReference type="ARBA" id="ARBA00012670"/>
    </source>
</evidence>
<dbReference type="Proteomes" id="UP000468388">
    <property type="component" value="Unassembled WGS sequence"/>
</dbReference>
<dbReference type="SMART" id="SM00813">
    <property type="entry name" value="Alpha-L-AF_C"/>
    <property type="match status" value="1"/>
</dbReference>
<dbReference type="InterPro" id="IPR051563">
    <property type="entry name" value="Glycosyl_Hydrolase_51"/>
</dbReference>
<dbReference type="Pfam" id="PF02018">
    <property type="entry name" value="CBM_4_9"/>
    <property type="match status" value="1"/>
</dbReference>
<dbReference type="EC" id="3.2.1.55" evidence="3"/>
<dbReference type="Pfam" id="PF22848">
    <property type="entry name" value="ASD1_dom"/>
    <property type="match status" value="1"/>
</dbReference>
<evidence type="ECO:0000256" key="5">
    <source>
        <dbReference type="ARBA" id="ARBA00022801"/>
    </source>
</evidence>
<sequence>MGFIKYIRSNSFYGITILLFTLFCLLSTGSIYAQRSVGETNKRIHADGKPISPNLFGVFFEDLSYAADGGLYAELIQNRSFEYAPDDRKDWQPFTAWEYLTKGYGYGTVSVETREPVHPNNPHYIVLKVEDAGQEGVGLINYGFDGIVIRTGEKYNFSIFTRLISGQSMPLSIQLRSKKGDVYGEVTVTADTKEWNKYSAVIEATHNDDSAVLAITAKDKGTLAIDMVSLIPDKTFHGRVNGMRSDLGQAIADLKPAFMRFPGGCLVHGDGLENMYRWKNTIGPVEQRKEQRNIWNYHQSVGLGYFEYFQFCEDIGAKPLPVVPAAVSCQNSGGTWKIGGTGQRGLPMDEMPDYITEVLDLIEYANGPVTSTWGAKRAAAGHPASFHLEFLGIGNEDKQTPEFRERFKLIYDVVKSKHPEITIIGTVGPSPAGEDYELGWKFANENALPMVDEHYYEKPEWFLANTGRYDNYDRKKTKVYLGEYASWGNTLFNALAEAVYMTSLERNGDVVNMASYAPLLARMGHTSWNPNLIYFTGTEVTLTPNYYVQQLFSNNKGDIYYPDIVSFKGTNVAASCVKDSKTGDLILKLVNGGEATVQAQADLSGFRSLNRDATLTFLSGRNEAKENVVPVKTVLRLEKRFTYNMTPHSLSVIRIKSKKIISTYE</sequence>
<evidence type="ECO:0000256" key="2">
    <source>
        <dbReference type="ARBA" id="ARBA00007186"/>
    </source>
</evidence>
<evidence type="ECO:0000256" key="4">
    <source>
        <dbReference type="ARBA" id="ARBA00022729"/>
    </source>
</evidence>
<protein>
    <recommendedName>
        <fullName evidence="3">non-reducing end alpha-L-arabinofuranosidase</fullName>
        <ecNumber evidence="3">3.2.1.55</ecNumber>
    </recommendedName>
</protein>
<reference evidence="7 8" key="1">
    <citation type="submission" date="2019-12" db="EMBL/GenBank/DDBJ databases">
        <title>The draft genomic sequence of strain Chitinophaga oryziterrae JCM 16595.</title>
        <authorList>
            <person name="Zhang X."/>
        </authorList>
    </citation>
    <scope>NUCLEOTIDE SEQUENCE [LARGE SCALE GENOMIC DNA]</scope>
    <source>
        <strain evidence="7 8">JCM 16595</strain>
    </source>
</reference>
<dbReference type="InterPro" id="IPR013780">
    <property type="entry name" value="Glyco_hydro_b"/>
</dbReference>
<dbReference type="Gene3D" id="2.60.120.260">
    <property type="entry name" value="Galactose-binding domain-like"/>
    <property type="match status" value="1"/>
</dbReference>
<evidence type="ECO:0000259" key="6">
    <source>
        <dbReference type="SMART" id="SM00813"/>
    </source>
</evidence>
<evidence type="ECO:0000313" key="8">
    <source>
        <dbReference type="Proteomes" id="UP000468388"/>
    </source>
</evidence>
<comment type="similarity">
    <text evidence="2">Belongs to the glycosyl hydrolase 51 family.</text>
</comment>
<comment type="caution">
    <text evidence="7">The sequence shown here is derived from an EMBL/GenBank/DDBJ whole genome shotgun (WGS) entry which is preliminary data.</text>
</comment>
<dbReference type="InterPro" id="IPR010720">
    <property type="entry name" value="Alpha-L-AF_C"/>
</dbReference>
<dbReference type="PANTHER" id="PTHR31776">
    <property type="entry name" value="ALPHA-L-ARABINOFURANOSIDASE 1"/>
    <property type="match status" value="1"/>
</dbReference>
<keyword evidence="5" id="KW-0378">Hydrolase</keyword>
<keyword evidence="4" id="KW-0732">Signal</keyword>
<evidence type="ECO:0000313" key="7">
    <source>
        <dbReference type="EMBL" id="MVT41651.1"/>
    </source>
</evidence>
<feature type="domain" description="Alpha-L-arabinofuranosidase C-terminal" evidence="6">
    <location>
        <begin position="482"/>
        <end position="649"/>
    </location>
</feature>
<accession>A0A6N8JAS9</accession>
<dbReference type="GO" id="GO:0046373">
    <property type="term" value="P:L-arabinose metabolic process"/>
    <property type="evidence" value="ECO:0007669"/>
    <property type="project" value="InterPro"/>
</dbReference>
<dbReference type="RefSeq" id="WP_157300284.1">
    <property type="nucleotide sequence ID" value="NZ_BAAAZB010000006.1"/>
</dbReference>
<evidence type="ECO:0000256" key="1">
    <source>
        <dbReference type="ARBA" id="ARBA00001462"/>
    </source>
</evidence>
<dbReference type="SUPFAM" id="SSF49785">
    <property type="entry name" value="Galactose-binding domain-like"/>
    <property type="match status" value="1"/>
</dbReference>
<keyword evidence="8" id="KW-1185">Reference proteome</keyword>
<comment type="catalytic activity">
    <reaction evidence="1">
        <text>Hydrolysis of terminal non-reducing alpha-L-arabinofuranoside residues in alpha-L-arabinosides.</text>
        <dbReference type="EC" id="3.2.1.55"/>
    </reaction>
</comment>
<dbReference type="InterPro" id="IPR008979">
    <property type="entry name" value="Galactose-bd-like_sf"/>
</dbReference>
<name>A0A6N8JAS9_9BACT</name>
<dbReference type="SUPFAM" id="SSF51445">
    <property type="entry name" value="(Trans)glycosidases"/>
    <property type="match status" value="1"/>
</dbReference>
<dbReference type="InterPro" id="IPR055235">
    <property type="entry name" value="ASD1_cat"/>
</dbReference>
<dbReference type="GO" id="GO:0046556">
    <property type="term" value="F:alpha-L-arabinofuranosidase activity"/>
    <property type="evidence" value="ECO:0007669"/>
    <property type="project" value="UniProtKB-EC"/>
</dbReference>
<organism evidence="7 8">
    <name type="scientific">Chitinophaga oryziterrae</name>
    <dbReference type="NCBI Taxonomy" id="1031224"/>
    <lineage>
        <taxon>Bacteria</taxon>
        <taxon>Pseudomonadati</taxon>
        <taxon>Bacteroidota</taxon>
        <taxon>Chitinophagia</taxon>
        <taxon>Chitinophagales</taxon>
        <taxon>Chitinophagaceae</taxon>
        <taxon>Chitinophaga</taxon>
    </lineage>
</organism>
<dbReference type="Pfam" id="PF06964">
    <property type="entry name" value="Alpha-L-AF_C"/>
    <property type="match status" value="1"/>
</dbReference>
<dbReference type="OrthoDB" id="9758333at2"/>